<feature type="transmembrane region" description="Helical" evidence="7">
    <location>
        <begin position="123"/>
        <end position="146"/>
    </location>
</feature>
<evidence type="ECO:0000259" key="8">
    <source>
        <dbReference type="Pfam" id="PF01435"/>
    </source>
</evidence>
<dbReference type="EMBL" id="JACCJB010000010">
    <property type="protein sequence ID" value="KAF6223288.1"/>
    <property type="molecule type" value="Genomic_DNA"/>
</dbReference>
<evidence type="ECO:0000313" key="9">
    <source>
        <dbReference type="EMBL" id="KAF6223288.1"/>
    </source>
</evidence>
<dbReference type="PANTHER" id="PTHR22726">
    <property type="entry name" value="METALLOENDOPEPTIDASE OMA1"/>
    <property type="match status" value="1"/>
</dbReference>
<evidence type="ECO:0000256" key="3">
    <source>
        <dbReference type="ARBA" id="ARBA00022801"/>
    </source>
</evidence>
<evidence type="ECO:0000256" key="2">
    <source>
        <dbReference type="ARBA" id="ARBA00022723"/>
    </source>
</evidence>
<evidence type="ECO:0000256" key="7">
    <source>
        <dbReference type="SAM" id="Phobius"/>
    </source>
</evidence>
<comment type="cofactor">
    <cofactor evidence="6">
        <name>Zn(2+)</name>
        <dbReference type="ChEBI" id="CHEBI:29105"/>
    </cofactor>
    <text evidence="6">Binds 1 zinc ion per subunit.</text>
</comment>
<protein>
    <recommendedName>
        <fullName evidence="8">Peptidase M48 domain-containing protein</fullName>
    </recommendedName>
</protein>
<keyword evidence="7" id="KW-0812">Transmembrane</keyword>
<evidence type="ECO:0000256" key="4">
    <source>
        <dbReference type="ARBA" id="ARBA00022833"/>
    </source>
</evidence>
<evidence type="ECO:0000256" key="5">
    <source>
        <dbReference type="ARBA" id="ARBA00023049"/>
    </source>
</evidence>
<dbReference type="GO" id="GO:0046872">
    <property type="term" value="F:metal ion binding"/>
    <property type="evidence" value="ECO:0007669"/>
    <property type="project" value="UniProtKB-KW"/>
</dbReference>
<dbReference type="Proteomes" id="UP000593566">
    <property type="component" value="Unassembled WGS sequence"/>
</dbReference>
<keyword evidence="10" id="KW-1185">Reference proteome</keyword>
<organism evidence="9 10">
    <name type="scientific">Letharia lupina</name>
    <dbReference type="NCBI Taxonomy" id="560253"/>
    <lineage>
        <taxon>Eukaryota</taxon>
        <taxon>Fungi</taxon>
        <taxon>Dikarya</taxon>
        <taxon>Ascomycota</taxon>
        <taxon>Pezizomycotina</taxon>
        <taxon>Lecanoromycetes</taxon>
        <taxon>OSLEUM clade</taxon>
        <taxon>Lecanoromycetidae</taxon>
        <taxon>Lecanorales</taxon>
        <taxon>Lecanorineae</taxon>
        <taxon>Parmeliaceae</taxon>
        <taxon>Letharia</taxon>
    </lineage>
</organism>
<accession>A0A8H6CGU7</accession>
<dbReference type="PANTHER" id="PTHR22726:SF1">
    <property type="entry name" value="METALLOENDOPEPTIDASE OMA1, MITOCHONDRIAL"/>
    <property type="match status" value="1"/>
</dbReference>
<comment type="similarity">
    <text evidence="6">Belongs to the peptidase M48 family.</text>
</comment>
<feature type="domain" description="Peptidase M48" evidence="8">
    <location>
        <begin position="30"/>
        <end position="209"/>
    </location>
</feature>
<sequence length="244" mass="27912">MEEMERVDMEKFKENEEKLVVNSDYPGLRKIEAVLDRLVKASGLDDIAWEVRILDDPNAEISCVTRSGLVLISTGFFYHAISNDDELAAILGHNIASVLARHVLETKFVILADKYFTRPFLPLALLASIWIEGIVFLVPFSVSWLASLALSRVRQREADYIGLLLMTDAGFDPSGAVSFWKKVNEWQEQQRRATKRIRQDPQFRSTHPHVRLFRLFLYYSNPHIRGSAHLSCAIHKQESADMIP</sequence>
<keyword evidence="3 6" id="KW-0378">Hydrolase</keyword>
<keyword evidence="2" id="KW-0479">Metal-binding</keyword>
<keyword evidence="7" id="KW-0472">Membrane</keyword>
<reference evidence="9 10" key="1">
    <citation type="journal article" date="2020" name="Genomics">
        <title>Complete, high-quality genomes from long-read metagenomic sequencing of two wolf lichen thalli reveals enigmatic genome architecture.</title>
        <authorList>
            <person name="McKenzie S.K."/>
            <person name="Walston R.F."/>
            <person name="Allen J.L."/>
        </authorList>
    </citation>
    <scope>NUCLEOTIDE SEQUENCE [LARGE SCALE GENOMIC DNA]</scope>
    <source>
        <strain evidence="9">WasteWater1</strain>
    </source>
</reference>
<dbReference type="GO" id="GO:0005743">
    <property type="term" value="C:mitochondrial inner membrane"/>
    <property type="evidence" value="ECO:0007669"/>
    <property type="project" value="TreeGrafter"/>
</dbReference>
<name>A0A8H6CGU7_9LECA</name>
<dbReference type="AlphaFoldDB" id="A0A8H6CGU7"/>
<evidence type="ECO:0000256" key="1">
    <source>
        <dbReference type="ARBA" id="ARBA00022670"/>
    </source>
</evidence>
<keyword evidence="4 6" id="KW-0862">Zinc</keyword>
<dbReference type="Pfam" id="PF01435">
    <property type="entry name" value="Peptidase_M48"/>
    <property type="match status" value="1"/>
</dbReference>
<dbReference type="InterPro" id="IPR051156">
    <property type="entry name" value="Mito/Outer_Membr_Metalloprot"/>
</dbReference>
<gene>
    <name evidence="9" type="ORF">HO133_000130</name>
</gene>
<evidence type="ECO:0000256" key="6">
    <source>
        <dbReference type="RuleBase" id="RU003983"/>
    </source>
</evidence>
<comment type="caution">
    <text evidence="9">The sequence shown here is derived from an EMBL/GenBank/DDBJ whole genome shotgun (WGS) entry which is preliminary data.</text>
</comment>
<dbReference type="GO" id="GO:0034982">
    <property type="term" value="P:mitochondrial protein processing"/>
    <property type="evidence" value="ECO:0007669"/>
    <property type="project" value="TreeGrafter"/>
</dbReference>
<keyword evidence="5 6" id="KW-0482">Metalloprotease</keyword>
<keyword evidence="1 6" id="KW-0645">Protease</keyword>
<keyword evidence="7" id="KW-1133">Transmembrane helix</keyword>
<dbReference type="InterPro" id="IPR001915">
    <property type="entry name" value="Peptidase_M48"/>
</dbReference>
<proteinExistence type="inferred from homology"/>
<dbReference type="GO" id="GO:0004222">
    <property type="term" value="F:metalloendopeptidase activity"/>
    <property type="evidence" value="ECO:0007669"/>
    <property type="project" value="InterPro"/>
</dbReference>
<dbReference type="RefSeq" id="XP_037152505.1">
    <property type="nucleotide sequence ID" value="XM_037291070.1"/>
</dbReference>
<evidence type="ECO:0000313" key="10">
    <source>
        <dbReference type="Proteomes" id="UP000593566"/>
    </source>
</evidence>
<dbReference type="GO" id="GO:0006515">
    <property type="term" value="P:protein quality control for misfolded or incompletely synthesized proteins"/>
    <property type="evidence" value="ECO:0007669"/>
    <property type="project" value="TreeGrafter"/>
</dbReference>
<dbReference type="Gene3D" id="3.30.2010.10">
    <property type="entry name" value="Metalloproteases ('zincins'), catalytic domain"/>
    <property type="match status" value="1"/>
</dbReference>
<dbReference type="GeneID" id="59328549"/>